<sequence length="612" mass="70598">MLPTYQAEAPAGKPWGYEVKYDGFRAILSIHLNKIRLISRNGKELLAAFPEIEQFIEEIKPALKNFLPVTLDGELVWLSNPLSSDFMHLQWRGRLKTKQPIEEAARLSPVRFLAFDLLLQDGKSLESLPYSQRKKQLGKLCMKLNLPLSPNPVDESIIQFIPIYPDLQELSEKVVLHDGEGIVAKHESSLWEEGKRTSGWVKVKNWRTAQCFITSMNIENGYFTLGVYKGKDLLIVGQVKNGINQHERSILQQIIKQNATQVAGNEYYIHPSICLAVNFLHAYEEAELREPQFKEFLTTVKPEECTWERFTEGQYTFPSNIPVTSPDKPIWKSRDKIITKIEYLQYLRDVSSWFLPHLEGKELTTIRFPHGTTSGNERFFQKNRPEYAPDFVKSFLAKDGNDYILCNDLQTLIWLGNQLALEFHTPYQRAGKNRPDELVLDLDPPSPELFHLAVKAATECKKVLDSIKLIAFIKTSGNKGLQIHIPLPADTFSYQDTRMFTNFLADFLTNAHPEIFTVERLKKNRQNRLYLDFVQHSEGKTIISPYSPRGNDFGGVSTPLYWEELSQDLSIKDYNVWTVPKRIRSLGCPFSDYEQAREEQPFAEVMEFLKRK</sequence>
<keyword evidence="11" id="KW-0269">Exonuclease</keyword>
<evidence type="ECO:0000256" key="13">
    <source>
        <dbReference type="ARBA" id="ARBA00022932"/>
    </source>
</evidence>
<keyword evidence="5" id="KW-0548">Nucleotidyltransferase</keyword>
<dbReference type="GO" id="GO:0046872">
    <property type="term" value="F:metal ion binding"/>
    <property type="evidence" value="ECO:0007669"/>
    <property type="project" value="UniProtKB-KW"/>
</dbReference>
<dbReference type="InterPro" id="IPR014145">
    <property type="entry name" value="LigD_pol_dom"/>
</dbReference>
<comment type="similarity">
    <text evidence="22">In the N-terminal section; belongs to the LigD polymerase family.</text>
</comment>
<keyword evidence="12" id="KW-0067">ATP-binding</keyword>
<dbReference type="CDD" id="cd07906">
    <property type="entry name" value="Adenylation_DNA_ligase_LigD_LigC"/>
    <property type="match status" value="1"/>
</dbReference>
<keyword evidence="13" id="KW-0239">DNA-directed DNA polymerase</keyword>
<dbReference type="InterPro" id="IPR012340">
    <property type="entry name" value="NA-bd_OB-fold"/>
</dbReference>
<protein>
    <recommendedName>
        <fullName evidence="2">DNA ligase (ATP)</fullName>
        <ecNumber evidence="2">6.5.1.1</ecNumber>
    </recommendedName>
    <alternativeName>
        <fullName evidence="19">NHEJ DNA polymerase</fullName>
    </alternativeName>
</protein>
<dbReference type="GO" id="GO:0006310">
    <property type="term" value="P:DNA recombination"/>
    <property type="evidence" value="ECO:0007669"/>
    <property type="project" value="UniProtKB-KW"/>
</dbReference>
<evidence type="ECO:0000256" key="7">
    <source>
        <dbReference type="ARBA" id="ARBA00022723"/>
    </source>
</evidence>
<evidence type="ECO:0000256" key="3">
    <source>
        <dbReference type="ARBA" id="ARBA00022598"/>
    </source>
</evidence>
<proteinExistence type="inferred from homology"/>
<dbReference type="NCBIfam" id="TIGR02778">
    <property type="entry name" value="ligD_pol"/>
    <property type="match status" value="1"/>
</dbReference>
<keyword evidence="9" id="KW-0227">DNA damage</keyword>
<evidence type="ECO:0000256" key="19">
    <source>
        <dbReference type="ARBA" id="ARBA00029943"/>
    </source>
</evidence>
<reference evidence="24 25" key="1">
    <citation type="submission" date="2018-08" db="EMBL/GenBank/DDBJ databases">
        <title>Bacillus chawlae sp. nov., Bacillus glennii sp. nov., and Bacillus saganii sp. nov. Isolated from the Vehicle Assembly Building at Kennedy Space Center where the Viking Spacecraft were Assembled.</title>
        <authorList>
            <person name="Seuylemezian A."/>
            <person name="Vaishampayan P."/>
        </authorList>
    </citation>
    <scope>NUCLEOTIDE SEQUENCE [LARGE SCALE GENOMIC DNA]</scope>
    <source>
        <strain evidence="24 25">V44-8</strain>
    </source>
</reference>
<gene>
    <name evidence="24" type="ORF">D0466_05775</name>
</gene>
<keyword evidence="15" id="KW-0233">DNA recombination</keyword>
<dbReference type="GO" id="GO:0003887">
    <property type="term" value="F:DNA-directed DNA polymerase activity"/>
    <property type="evidence" value="ECO:0007669"/>
    <property type="project" value="UniProtKB-KW"/>
</dbReference>
<name>A0A372LH49_9BACI</name>
<evidence type="ECO:0000256" key="6">
    <source>
        <dbReference type="ARBA" id="ARBA00022722"/>
    </source>
</evidence>
<organism evidence="24 25">
    <name type="scientific">Peribacillus glennii</name>
    <dbReference type="NCBI Taxonomy" id="2303991"/>
    <lineage>
        <taxon>Bacteria</taxon>
        <taxon>Bacillati</taxon>
        <taxon>Bacillota</taxon>
        <taxon>Bacilli</taxon>
        <taxon>Bacillales</taxon>
        <taxon>Bacillaceae</taxon>
        <taxon>Peribacillus</taxon>
    </lineage>
</organism>
<keyword evidence="14" id="KW-0238">DNA-binding</keyword>
<dbReference type="AlphaFoldDB" id="A0A372LH49"/>
<dbReference type="NCBIfam" id="TIGR02779">
    <property type="entry name" value="NHEJ_ligase_lig"/>
    <property type="match status" value="1"/>
</dbReference>
<evidence type="ECO:0000256" key="22">
    <source>
        <dbReference type="ARBA" id="ARBA00049990"/>
    </source>
</evidence>
<dbReference type="PANTHER" id="PTHR42705:SF2">
    <property type="entry name" value="BIFUNCTIONAL NON-HOMOLOGOUS END JOINING PROTEIN LIGD"/>
    <property type="match status" value="1"/>
</dbReference>
<dbReference type="Pfam" id="PF01068">
    <property type="entry name" value="DNA_ligase_A_M"/>
    <property type="match status" value="1"/>
</dbReference>
<dbReference type="PROSITE" id="PS00697">
    <property type="entry name" value="DNA_LIGASE_A1"/>
    <property type="match status" value="1"/>
</dbReference>
<keyword evidence="3 24" id="KW-0436">Ligase</keyword>
<keyword evidence="18" id="KW-0511">Multifunctional enzyme</keyword>
<evidence type="ECO:0000256" key="10">
    <source>
        <dbReference type="ARBA" id="ARBA00022801"/>
    </source>
</evidence>
<dbReference type="PANTHER" id="PTHR42705">
    <property type="entry name" value="BIFUNCTIONAL NON-HOMOLOGOUS END JOINING PROTEIN LIGD"/>
    <property type="match status" value="1"/>
</dbReference>
<evidence type="ECO:0000256" key="4">
    <source>
        <dbReference type="ARBA" id="ARBA00022679"/>
    </source>
</evidence>
<evidence type="ECO:0000256" key="1">
    <source>
        <dbReference type="ARBA" id="ARBA00001936"/>
    </source>
</evidence>
<accession>A0A372LH49</accession>
<dbReference type="InterPro" id="IPR012310">
    <property type="entry name" value="DNA_ligase_ATP-dep_cent"/>
</dbReference>
<keyword evidence="8" id="KW-0547">Nucleotide-binding</keyword>
<dbReference type="InterPro" id="IPR016059">
    <property type="entry name" value="DNA_ligase_ATP-dep_CS"/>
</dbReference>
<dbReference type="InterPro" id="IPR052171">
    <property type="entry name" value="NHEJ_LigD"/>
</dbReference>
<evidence type="ECO:0000256" key="8">
    <source>
        <dbReference type="ARBA" id="ARBA00022741"/>
    </source>
</evidence>
<dbReference type="NCBIfam" id="NF007211">
    <property type="entry name" value="PRK09633.1"/>
    <property type="match status" value="1"/>
</dbReference>
<dbReference type="Gene3D" id="3.30.470.30">
    <property type="entry name" value="DNA ligase/mRNA capping enzyme"/>
    <property type="match status" value="1"/>
</dbReference>
<keyword evidence="16" id="KW-0234">DNA repair</keyword>
<keyword evidence="25" id="KW-1185">Reference proteome</keyword>
<evidence type="ECO:0000256" key="18">
    <source>
        <dbReference type="ARBA" id="ARBA00023268"/>
    </source>
</evidence>
<dbReference type="SUPFAM" id="SSF56091">
    <property type="entry name" value="DNA ligase/mRNA capping enzyme, catalytic domain"/>
    <property type="match status" value="1"/>
</dbReference>
<dbReference type="EMBL" id="QVTD01000003">
    <property type="protein sequence ID" value="RFU65399.1"/>
    <property type="molecule type" value="Genomic_DNA"/>
</dbReference>
<keyword evidence="10" id="KW-0378">Hydrolase</keyword>
<dbReference type="InterPro" id="IPR014143">
    <property type="entry name" value="NHEJ_ligase_prk"/>
</dbReference>
<dbReference type="OrthoDB" id="9802472at2"/>
<keyword evidence="4" id="KW-0808">Transferase</keyword>
<feature type="domain" description="ATP-dependent DNA ligase family profile" evidence="23">
    <location>
        <begin position="103"/>
        <end position="238"/>
    </location>
</feature>
<dbReference type="Gene3D" id="2.40.50.140">
    <property type="entry name" value="Nucleic acid-binding proteins"/>
    <property type="match status" value="1"/>
</dbReference>
<dbReference type="PROSITE" id="PS50160">
    <property type="entry name" value="DNA_LIGASE_A3"/>
    <property type="match status" value="1"/>
</dbReference>
<evidence type="ECO:0000313" key="25">
    <source>
        <dbReference type="Proteomes" id="UP000262939"/>
    </source>
</evidence>
<evidence type="ECO:0000256" key="14">
    <source>
        <dbReference type="ARBA" id="ARBA00023125"/>
    </source>
</evidence>
<dbReference type="RefSeq" id="WP_117321575.1">
    <property type="nucleotide sequence ID" value="NZ_QVTD01000003.1"/>
</dbReference>
<dbReference type="EC" id="6.5.1.1" evidence="2"/>
<keyword evidence="17" id="KW-0464">Manganese</keyword>
<evidence type="ECO:0000259" key="23">
    <source>
        <dbReference type="PROSITE" id="PS50160"/>
    </source>
</evidence>
<comment type="cofactor">
    <cofactor evidence="1">
        <name>Mn(2+)</name>
        <dbReference type="ChEBI" id="CHEBI:29035"/>
    </cofactor>
</comment>
<dbReference type="Gene3D" id="3.90.920.10">
    <property type="entry name" value="DNA primase, PRIM domain"/>
    <property type="match status" value="1"/>
</dbReference>
<evidence type="ECO:0000256" key="16">
    <source>
        <dbReference type="ARBA" id="ARBA00023204"/>
    </source>
</evidence>
<dbReference type="PROSITE" id="PS00333">
    <property type="entry name" value="DNA_LIGASE_A2"/>
    <property type="match status" value="1"/>
</dbReference>
<evidence type="ECO:0000256" key="17">
    <source>
        <dbReference type="ARBA" id="ARBA00023211"/>
    </source>
</evidence>
<evidence type="ECO:0000256" key="21">
    <source>
        <dbReference type="ARBA" id="ARBA00049981"/>
    </source>
</evidence>
<dbReference type="InterPro" id="IPR014146">
    <property type="entry name" value="LigD_ligase_dom"/>
</dbReference>
<evidence type="ECO:0000256" key="12">
    <source>
        <dbReference type="ARBA" id="ARBA00022840"/>
    </source>
</evidence>
<dbReference type="GO" id="GO:0006281">
    <property type="term" value="P:DNA repair"/>
    <property type="evidence" value="ECO:0007669"/>
    <property type="project" value="UniProtKB-KW"/>
</dbReference>
<evidence type="ECO:0000256" key="15">
    <source>
        <dbReference type="ARBA" id="ARBA00023172"/>
    </source>
</evidence>
<dbReference type="Proteomes" id="UP000262939">
    <property type="component" value="Unassembled WGS sequence"/>
</dbReference>
<evidence type="ECO:0000256" key="5">
    <source>
        <dbReference type="ARBA" id="ARBA00022695"/>
    </source>
</evidence>
<evidence type="ECO:0000256" key="11">
    <source>
        <dbReference type="ARBA" id="ARBA00022839"/>
    </source>
</evidence>
<evidence type="ECO:0000256" key="2">
    <source>
        <dbReference type="ARBA" id="ARBA00012727"/>
    </source>
</evidence>
<dbReference type="GO" id="GO:0005524">
    <property type="term" value="F:ATP binding"/>
    <property type="evidence" value="ECO:0007669"/>
    <property type="project" value="UniProtKB-KW"/>
</dbReference>
<comment type="caution">
    <text evidence="24">The sequence shown here is derived from an EMBL/GenBank/DDBJ whole genome shotgun (WGS) entry which is preliminary data.</text>
</comment>
<dbReference type="GO" id="GO:0004527">
    <property type="term" value="F:exonuclease activity"/>
    <property type="evidence" value="ECO:0007669"/>
    <property type="project" value="UniProtKB-KW"/>
</dbReference>
<dbReference type="NCBIfam" id="TIGR02776">
    <property type="entry name" value="NHEJ_ligase_prk"/>
    <property type="match status" value="1"/>
</dbReference>
<keyword evidence="6" id="KW-0540">Nuclease</keyword>
<dbReference type="GO" id="GO:0003910">
    <property type="term" value="F:DNA ligase (ATP) activity"/>
    <property type="evidence" value="ECO:0007669"/>
    <property type="project" value="UniProtKB-EC"/>
</dbReference>
<evidence type="ECO:0000256" key="20">
    <source>
        <dbReference type="ARBA" id="ARBA00034003"/>
    </source>
</evidence>
<dbReference type="Pfam" id="PF21686">
    <property type="entry name" value="LigD_Prim-Pol"/>
    <property type="match status" value="1"/>
</dbReference>
<keyword evidence="7" id="KW-0479">Metal-binding</keyword>
<comment type="similarity">
    <text evidence="21">In the C-terminal section; belongs to the ATP-dependent DNA ligase family.</text>
</comment>
<evidence type="ECO:0000313" key="24">
    <source>
        <dbReference type="EMBL" id="RFU65399.1"/>
    </source>
</evidence>
<comment type="catalytic activity">
    <reaction evidence="20">
        <text>ATP + (deoxyribonucleotide)n-3'-hydroxyl + 5'-phospho-(deoxyribonucleotide)m = (deoxyribonucleotide)n+m + AMP + diphosphate.</text>
        <dbReference type="EC" id="6.5.1.1"/>
    </reaction>
</comment>
<evidence type="ECO:0000256" key="9">
    <source>
        <dbReference type="ARBA" id="ARBA00022763"/>
    </source>
</evidence>
<dbReference type="GO" id="GO:0003677">
    <property type="term" value="F:DNA binding"/>
    <property type="evidence" value="ECO:0007669"/>
    <property type="project" value="UniProtKB-KW"/>
</dbReference>